<keyword evidence="3" id="KW-1185">Reference proteome</keyword>
<sequence>MLLLSGNNKSLSQQTNDERSNAQGVTAIHNPHAQGNKSADGGRMQSSFNASMTKGMTTMDEFKYGFPSQGLSTSSNKWWGSTDHDDSAGTNGSRAECQLEKSTGEEEKLASETENAGTSEIPQGAALLLTVRKRAAEEGREVLKLGISRHHGVNKLGKREKTLLRRIFRSSLPSSWIPDS</sequence>
<reference evidence="2 3" key="1">
    <citation type="journal article" date="2023" name="Plants (Basel)">
        <title>Bridging the Gap: Combining Genomics and Transcriptomics Approaches to Understand Stylosanthes scabra, an Orphan Legume from the Brazilian Caatinga.</title>
        <authorList>
            <person name="Ferreira-Neto J.R.C."/>
            <person name="da Silva M.D."/>
            <person name="Binneck E."/>
            <person name="de Melo N.F."/>
            <person name="da Silva R.H."/>
            <person name="de Melo A.L.T.M."/>
            <person name="Pandolfi V."/>
            <person name="Bustamante F.O."/>
            <person name="Brasileiro-Vidal A.C."/>
            <person name="Benko-Iseppon A.M."/>
        </authorList>
    </citation>
    <scope>NUCLEOTIDE SEQUENCE [LARGE SCALE GENOMIC DNA]</scope>
    <source>
        <tissue evidence="2">Leaves</tissue>
    </source>
</reference>
<comment type="caution">
    <text evidence="2">The sequence shown here is derived from an EMBL/GenBank/DDBJ whole genome shotgun (WGS) entry which is preliminary data.</text>
</comment>
<feature type="region of interest" description="Disordered" evidence="1">
    <location>
        <begin position="29"/>
        <end position="48"/>
    </location>
</feature>
<accession>A0ABU6Q815</accession>
<evidence type="ECO:0000313" key="3">
    <source>
        <dbReference type="Proteomes" id="UP001341840"/>
    </source>
</evidence>
<feature type="compositionally biased region" description="Polar residues" evidence="1">
    <location>
        <begin position="1"/>
        <end position="15"/>
    </location>
</feature>
<evidence type="ECO:0000256" key="1">
    <source>
        <dbReference type="SAM" id="MobiDB-lite"/>
    </source>
</evidence>
<organism evidence="2 3">
    <name type="scientific">Stylosanthes scabra</name>
    <dbReference type="NCBI Taxonomy" id="79078"/>
    <lineage>
        <taxon>Eukaryota</taxon>
        <taxon>Viridiplantae</taxon>
        <taxon>Streptophyta</taxon>
        <taxon>Embryophyta</taxon>
        <taxon>Tracheophyta</taxon>
        <taxon>Spermatophyta</taxon>
        <taxon>Magnoliopsida</taxon>
        <taxon>eudicotyledons</taxon>
        <taxon>Gunneridae</taxon>
        <taxon>Pentapetalae</taxon>
        <taxon>rosids</taxon>
        <taxon>fabids</taxon>
        <taxon>Fabales</taxon>
        <taxon>Fabaceae</taxon>
        <taxon>Papilionoideae</taxon>
        <taxon>50 kb inversion clade</taxon>
        <taxon>dalbergioids sensu lato</taxon>
        <taxon>Dalbergieae</taxon>
        <taxon>Pterocarpus clade</taxon>
        <taxon>Stylosanthes</taxon>
    </lineage>
</organism>
<feature type="region of interest" description="Disordered" evidence="1">
    <location>
        <begin position="1"/>
        <end position="21"/>
    </location>
</feature>
<name>A0ABU6Q815_9FABA</name>
<dbReference type="PANTHER" id="PTHR48460">
    <property type="entry name" value="RWP-RK DOMAIN-CONTAINING PROTEIN"/>
    <property type="match status" value="1"/>
</dbReference>
<feature type="region of interest" description="Disordered" evidence="1">
    <location>
        <begin position="72"/>
        <end position="120"/>
    </location>
</feature>
<dbReference type="EMBL" id="JASCZI010000059">
    <property type="protein sequence ID" value="MED6107992.1"/>
    <property type="molecule type" value="Genomic_DNA"/>
</dbReference>
<dbReference type="PANTHER" id="PTHR48460:SF1">
    <property type="entry name" value="RWP-RK DOMAIN-CONTAINING PROTEIN"/>
    <property type="match status" value="1"/>
</dbReference>
<protein>
    <submittedName>
        <fullName evidence="2">Uncharacterized protein</fullName>
    </submittedName>
</protein>
<gene>
    <name evidence="2" type="ORF">PIB30_019218</name>
</gene>
<proteinExistence type="predicted"/>
<feature type="compositionally biased region" description="Basic and acidic residues" evidence="1">
    <location>
        <begin position="97"/>
        <end position="111"/>
    </location>
</feature>
<evidence type="ECO:0000313" key="2">
    <source>
        <dbReference type="EMBL" id="MED6107992.1"/>
    </source>
</evidence>
<dbReference type="Proteomes" id="UP001341840">
    <property type="component" value="Unassembled WGS sequence"/>
</dbReference>